<evidence type="ECO:0000256" key="1">
    <source>
        <dbReference type="SAM" id="Phobius"/>
    </source>
</evidence>
<keyword evidence="1" id="KW-0472">Membrane</keyword>
<proteinExistence type="predicted"/>
<evidence type="ECO:0000313" key="2">
    <source>
        <dbReference type="EMBL" id="POY73911.1"/>
    </source>
</evidence>
<accession>A0A2S5BB01</accession>
<name>A0A2S5BB01_9BASI</name>
<dbReference type="Proteomes" id="UP000237144">
    <property type="component" value="Unassembled WGS sequence"/>
</dbReference>
<feature type="transmembrane region" description="Helical" evidence="1">
    <location>
        <begin position="21"/>
        <end position="45"/>
    </location>
</feature>
<dbReference type="EMBL" id="PJQD01000033">
    <property type="protein sequence ID" value="POY73911.1"/>
    <property type="molecule type" value="Genomic_DNA"/>
</dbReference>
<keyword evidence="3" id="KW-1185">Reference proteome</keyword>
<dbReference type="OrthoDB" id="5230947at2759"/>
<protein>
    <submittedName>
        <fullName evidence="2">Uncharacterized protein</fullName>
    </submittedName>
</protein>
<dbReference type="AlphaFoldDB" id="A0A2S5BB01"/>
<keyword evidence="1" id="KW-0812">Transmembrane</keyword>
<comment type="caution">
    <text evidence="2">The sequence shown here is derived from an EMBL/GenBank/DDBJ whole genome shotgun (WGS) entry which is preliminary data.</text>
</comment>
<organism evidence="2 3">
    <name type="scientific">Rhodotorula taiwanensis</name>
    <dbReference type="NCBI Taxonomy" id="741276"/>
    <lineage>
        <taxon>Eukaryota</taxon>
        <taxon>Fungi</taxon>
        <taxon>Dikarya</taxon>
        <taxon>Basidiomycota</taxon>
        <taxon>Pucciniomycotina</taxon>
        <taxon>Microbotryomycetes</taxon>
        <taxon>Sporidiobolales</taxon>
        <taxon>Sporidiobolaceae</taxon>
        <taxon>Rhodotorula</taxon>
    </lineage>
</organism>
<keyword evidence="1" id="KW-1133">Transmembrane helix</keyword>
<gene>
    <name evidence="2" type="ORF">BMF94_3082</name>
</gene>
<reference evidence="2 3" key="1">
    <citation type="journal article" date="2018" name="Front. Microbiol.">
        <title>Prospects for Fungal Bioremediation of Acidic Radioactive Waste Sites: Characterization and Genome Sequence of Rhodotorula taiwanensis MD1149.</title>
        <authorList>
            <person name="Tkavc R."/>
            <person name="Matrosova V.Y."/>
            <person name="Grichenko O.E."/>
            <person name="Gostincar C."/>
            <person name="Volpe R.P."/>
            <person name="Klimenkova P."/>
            <person name="Gaidamakova E.K."/>
            <person name="Zhou C.E."/>
            <person name="Stewart B.J."/>
            <person name="Lyman M.G."/>
            <person name="Malfatti S.A."/>
            <person name="Rubinfeld B."/>
            <person name="Courtot M."/>
            <person name="Singh J."/>
            <person name="Dalgard C.L."/>
            <person name="Hamilton T."/>
            <person name="Frey K.G."/>
            <person name="Gunde-Cimerman N."/>
            <person name="Dugan L."/>
            <person name="Daly M.J."/>
        </authorList>
    </citation>
    <scope>NUCLEOTIDE SEQUENCE [LARGE SCALE GENOMIC DNA]</scope>
    <source>
        <strain evidence="2 3">MD1149</strain>
    </source>
</reference>
<evidence type="ECO:0000313" key="3">
    <source>
        <dbReference type="Proteomes" id="UP000237144"/>
    </source>
</evidence>
<sequence length="69" mass="7057">MGVVCSALANMVSAIGRGIMAVFSGIASILNAIVSAIVSVFTTFFNCLGDILCCRCGGRRRGGGRTSKV</sequence>